<evidence type="ECO:0000256" key="1">
    <source>
        <dbReference type="SAM" id="MobiDB-lite"/>
    </source>
</evidence>
<protein>
    <submittedName>
        <fullName evidence="2">Uncharacterized protein</fullName>
    </submittedName>
</protein>
<accession>A0A9D4M4L0</accession>
<organism evidence="2 3">
    <name type="scientific">Dreissena polymorpha</name>
    <name type="common">Zebra mussel</name>
    <name type="synonym">Mytilus polymorpha</name>
    <dbReference type="NCBI Taxonomy" id="45954"/>
    <lineage>
        <taxon>Eukaryota</taxon>
        <taxon>Metazoa</taxon>
        <taxon>Spiralia</taxon>
        <taxon>Lophotrochozoa</taxon>
        <taxon>Mollusca</taxon>
        <taxon>Bivalvia</taxon>
        <taxon>Autobranchia</taxon>
        <taxon>Heteroconchia</taxon>
        <taxon>Euheterodonta</taxon>
        <taxon>Imparidentia</taxon>
        <taxon>Neoheterodontei</taxon>
        <taxon>Myida</taxon>
        <taxon>Dreissenoidea</taxon>
        <taxon>Dreissenidae</taxon>
        <taxon>Dreissena</taxon>
    </lineage>
</organism>
<proteinExistence type="predicted"/>
<dbReference type="Proteomes" id="UP000828390">
    <property type="component" value="Unassembled WGS sequence"/>
</dbReference>
<reference evidence="2" key="1">
    <citation type="journal article" date="2019" name="bioRxiv">
        <title>The Genome of the Zebra Mussel, Dreissena polymorpha: A Resource for Invasive Species Research.</title>
        <authorList>
            <person name="McCartney M.A."/>
            <person name="Auch B."/>
            <person name="Kono T."/>
            <person name="Mallez S."/>
            <person name="Zhang Y."/>
            <person name="Obille A."/>
            <person name="Becker A."/>
            <person name="Abrahante J.E."/>
            <person name="Garbe J."/>
            <person name="Badalamenti J.P."/>
            <person name="Herman A."/>
            <person name="Mangelson H."/>
            <person name="Liachko I."/>
            <person name="Sullivan S."/>
            <person name="Sone E.D."/>
            <person name="Koren S."/>
            <person name="Silverstein K.A.T."/>
            <person name="Beckman K.B."/>
            <person name="Gohl D.M."/>
        </authorList>
    </citation>
    <scope>NUCLEOTIDE SEQUENCE</scope>
    <source>
        <strain evidence="2">Duluth1</strain>
        <tissue evidence="2">Whole animal</tissue>
    </source>
</reference>
<dbReference type="EMBL" id="JAIWYP010000002">
    <property type="protein sequence ID" value="KAH3870680.1"/>
    <property type="molecule type" value="Genomic_DNA"/>
</dbReference>
<gene>
    <name evidence="2" type="ORF">DPMN_033870</name>
</gene>
<evidence type="ECO:0000313" key="2">
    <source>
        <dbReference type="EMBL" id="KAH3870680.1"/>
    </source>
</evidence>
<reference evidence="2" key="2">
    <citation type="submission" date="2020-11" db="EMBL/GenBank/DDBJ databases">
        <authorList>
            <person name="McCartney M.A."/>
            <person name="Auch B."/>
            <person name="Kono T."/>
            <person name="Mallez S."/>
            <person name="Becker A."/>
            <person name="Gohl D.M."/>
            <person name="Silverstein K.A.T."/>
            <person name="Koren S."/>
            <person name="Bechman K.B."/>
            <person name="Herman A."/>
            <person name="Abrahante J.E."/>
            <person name="Garbe J."/>
        </authorList>
    </citation>
    <scope>NUCLEOTIDE SEQUENCE</scope>
    <source>
        <strain evidence="2">Duluth1</strain>
        <tissue evidence="2">Whole animal</tissue>
    </source>
</reference>
<evidence type="ECO:0000313" key="3">
    <source>
        <dbReference type="Proteomes" id="UP000828390"/>
    </source>
</evidence>
<sequence length="76" mass="8074">MEKHNLTDKPHLIYNIDETGIQPEHRPPNVIAATGSKPQAVTSPRSTTTTLIACANAAGNHIPPFSSSKGNEATLN</sequence>
<keyword evidence="3" id="KW-1185">Reference proteome</keyword>
<feature type="region of interest" description="Disordered" evidence="1">
    <location>
        <begin position="17"/>
        <end position="46"/>
    </location>
</feature>
<name>A0A9D4M4L0_DREPO</name>
<feature type="compositionally biased region" description="Polar residues" evidence="1">
    <location>
        <begin position="36"/>
        <end position="46"/>
    </location>
</feature>
<dbReference type="AlphaFoldDB" id="A0A9D4M4L0"/>
<comment type="caution">
    <text evidence="2">The sequence shown here is derived from an EMBL/GenBank/DDBJ whole genome shotgun (WGS) entry which is preliminary data.</text>
</comment>